<dbReference type="STRING" id="869212.Turpa_3553"/>
<dbReference type="InterPro" id="IPR013324">
    <property type="entry name" value="RNA_pol_sigma_r3/r4-like"/>
</dbReference>
<dbReference type="HOGENOM" id="CLU_1128675_0_0_12"/>
<sequence>MTATAPRSKGLGQQSPLIEALSVAAFNGCEKSQDTLIIQSLGILNQILKGYRISGEIYHDCRSEATIAVIKAVRTFNPHRGFSLSSFISWHIHAAIKKALRENKLISIPKNKWYEMKAEEKSAGSPSTTKTTLSTAVLPHTSLFSEIQYEPDRISASSRSAGPAALAERSYLEAVICEGLDQLSNFEKQVISGRFGINQEKPVSSREMALKLNCSRSVVLKAEQTAKRSLRHFFEAKGMRSFIQGE</sequence>
<dbReference type="Pfam" id="PF04542">
    <property type="entry name" value="Sigma70_r2"/>
    <property type="match status" value="1"/>
</dbReference>
<dbReference type="InterPro" id="IPR050239">
    <property type="entry name" value="Sigma-70_RNA_pol_init_factors"/>
</dbReference>
<dbReference type="SUPFAM" id="SSF88659">
    <property type="entry name" value="Sigma3 and sigma4 domains of RNA polymerase sigma factors"/>
    <property type="match status" value="1"/>
</dbReference>
<dbReference type="PANTHER" id="PTHR30603">
    <property type="entry name" value="RNA POLYMERASE SIGMA FACTOR RPO"/>
    <property type="match status" value="1"/>
</dbReference>
<dbReference type="InterPro" id="IPR007627">
    <property type="entry name" value="RNA_pol_sigma70_r2"/>
</dbReference>
<dbReference type="GO" id="GO:0003700">
    <property type="term" value="F:DNA-binding transcription factor activity"/>
    <property type="evidence" value="ECO:0007669"/>
    <property type="project" value="InterPro"/>
</dbReference>
<dbReference type="InterPro" id="IPR014284">
    <property type="entry name" value="RNA_pol_sigma-70_dom"/>
</dbReference>
<name>I4BA81_TURPD</name>
<dbReference type="KEGG" id="tpx:Turpa_3553"/>
<dbReference type="Gene3D" id="1.10.10.10">
    <property type="entry name" value="Winged helix-like DNA-binding domain superfamily/Winged helix DNA-binding domain"/>
    <property type="match status" value="1"/>
</dbReference>
<dbReference type="AlphaFoldDB" id="I4BA81"/>
<dbReference type="SUPFAM" id="SSF88946">
    <property type="entry name" value="Sigma2 domain of RNA polymerase sigma factors"/>
    <property type="match status" value="1"/>
</dbReference>
<feature type="domain" description="RNA polymerase sigma-70 region 2" evidence="1">
    <location>
        <begin position="45"/>
        <end position="104"/>
    </location>
</feature>
<evidence type="ECO:0000259" key="1">
    <source>
        <dbReference type="Pfam" id="PF04542"/>
    </source>
</evidence>
<dbReference type="NCBIfam" id="TIGR02937">
    <property type="entry name" value="sigma70-ECF"/>
    <property type="match status" value="1"/>
</dbReference>
<dbReference type="Proteomes" id="UP000006048">
    <property type="component" value="Chromosome"/>
</dbReference>
<dbReference type="OrthoDB" id="2111981at2"/>
<dbReference type="RefSeq" id="WP_014804666.1">
    <property type="nucleotide sequence ID" value="NC_018020.1"/>
</dbReference>
<dbReference type="PANTHER" id="PTHR30603:SF47">
    <property type="entry name" value="RNA POLYMERASE SIGMA FACTOR SIGD, CHLOROPLASTIC"/>
    <property type="match status" value="1"/>
</dbReference>
<proteinExistence type="predicted"/>
<dbReference type="InterPro" id="IPR013325">
    <property type="entry name" value="RNA_pol_sigma_r2"/>
</dbReference>
<dbReference type="Gene3D" id="1.20.120.1810">
    <property type="match status" value="1"/>
</dbReference>
<reference evidence="2 3" key="1">
    <citation type="submission" date="2012-06" db="EMBL/GenBank/DDBJ databases">
        <title>The complete chromosome of genome of Turneriella parva DSM 21527.</title>
        <authorList>
            <consortium name="US DOE Joint Genome Institute (JGI-PGF)"/>
            <person name="Lucas S."/>
            <person name="Han J."/>
            <person name="Lapidus A."/>
            <person name="Bruce D."/>
            <person name="Goodwin L."/>
            <person name="Pitluck S."/>
            <person name="Peters L."/>
            <person name="Kyrpides N."/>
            <person name="Mavromatis K."/>
            <person name="Ivanova N."/>
            <person name="Mikhailova N."/>
            <person name="Chertkov O."/>
            <person name="Detter J.C."/>
            <person name="Tapia R."/>
            <person name="Han C."/>
            <person name="Land M."/>
            <person name="Hauser L."/>
            <person name="Markowitz V."/>
            <person name="Cheng J.-F."/>
            <person name="Hugenholtz P."/>
            <person name="Woyke T."/>
            <person name="Wu D."/>
            <person name="Gronow S."/>
            <person name="Wellnitz S."/>
            <person name="Brambilla E."/>
            <person name="Klenk H.-P."/>
            <person name="Eisen J.A."/>
        </authorList>
    </citation>
    <scope>NUCLEOTIDE SEQUENCE [LARGE SCALE GENOMIC DNA]</scope>
    <source>
        <strain evidence="3">ATCC BAA-1111 / DSM 21527 / NCTC 11395 / H</strain>
    </source>
</reference>
<organism evidence="2 3">
    <name type="scientific">Turneriella parva (strain ATCC BAA-1111 / DSM 21527 / NCTC 11395 / H)</name>
    <name type="common">Leptospira parva</name>
    <dbReference type="NCBI Taxonomy" id="869212"/>
    <lineage>
        <taxon>Bacteria</taxon>
        <taxon>Pseudomonadati</taxon>
        <taxon>Spirochaetota</taxon>
        <taxon>Spirochaetia</taxon>
        <taxon>Leptospirales</taxon>
        <taxon>Leptospiraceae</taxon>
        <taxon>Turneriella</taxon>
    </lineage>
</organism>
<dbReference type="InterPro" id="IPR036388">
    <property type="entry name" value="WH-like_DNA-bd_sf"/>
</dbReference>
<protein>
    <submittedName>
        <fullName evidence="2">RNA polymerase, sigma 70 family subunit</fullName>
    </submittedName>
</protein>
<dbReference type="GO" id="GO:0006352">
    <property type="term" value="P:DNA-templated transcription initiation"/>
    <property type="evidence" value="ECO:0007669"/>
    <property type="project" value="InterPro"/>
</dbReference>
<evidence type="ECO:0000313" key="2">
    <source>
        <dbReference type="EMBL" id="AFM14188.1"/>
    </source>
</evidence>
<evidence type="ECO:0000313" key="3">
    <source>
        <dbReference type="Proteomes" id="UP000006048"/>
    </source>
</evidence>
<dbReference type="EMBL" id="CP002959">
    <property type="protein sequence ID" value="AFM14188.1"/>
    <property type="molecule type" value="Genomic_DNA"/>
</dbReference>
<gene>
    <name evidence="2" type="ordered locus">Turpa_3553</name>
</gene>
<keyword evidence="3" id="KW-1185">Reference proteome</keyword>
<accession>I4BA81</accession>